<dbReference type="PROSITE" id="PS01238">
    <property type="entry name" value="GDA1_CD39_NTPASE"/>
    <property type="match status" value="1"/>
</dbReference>
<dbReference type="CDD" id="cd24044">
    <property type="entry name" value="ASKHA_NBD_NTPDase1-like"/>
    <property type="match status" value="1"/>
</dbReference>
<dbReference type="InterPro" id="IPR000407">
    <property type="entry name" value="GDA1_CD39_NTPase"/>
</dbReference>
<dbReference type="GO" id="GO:0004382">
    <property type="term" value="F:GDP phosphatase activity"/>
    <property type="evidence" value="ECO:0007669"/>
    <property type="project" value="TreeGrafter"/>
</dbReference>
<keyword evidence="5" id="KW-1185">Reference proteome</keyword>
<evidence type="ECO:0000256" key="2">
    <source>
        <dbReference type="ARBA" id="ARBA00022801"/>
    </source>
</evidence>
<dbReference type="OrthoDB" id="6372431at2759"/>
<dbReference type="Gene3D" id="3.30.420.40">
    <property type="match status" value="1"/>
</dbReference>
<evidence type="ECO:0000256" key="1">
    <source>
        <dbReference type="ARBA" id="ARBA00009283"/>
    </source>
</evidence>
<gene>
    <name evidence="4" type="ORF">OFUS_LOCUS10139</name>
</gene>
<dbReference type="GO" id="GO:0017111">
    <property type="term" value="F:ribonucleoside triphosphate phosphatase activity"/>
    <property type="evidence" value="ECO:0007669"/>
    <property type="project" value="TreeGrafter"/>
</dbReference>
<evidence type="ECO:0000256" key="3">
    <source>
        <dbReference type="RuleBase" id="RU003833"/>
    </source>
</evidence>
<evidence type="ECO:0000313" key="4">
    <source>
        <dbReference type="EMBL" id="CAH1783850.1"/>
    </source>
</evidence>
<dbReference type="GO" id="GO:0045134">
    <property type="term" value="F:UDP phosphatase activity"/>
    <property type="evidence" value="ECO:0007669"/>
    <property type="project" value="TreeGrafter"/>
</dbReference>
<dbReference type="PANTHER" id="PTHR11782:SF83">
    <property type="entry name" value="GUANOSINE-DIPHOSPHATASE"/>
    <property type="match status" value="1"/>
</dbReference>
<keyword evidence="2 3" id="KW-0378">Hydrolase</keyword>
<comment type="caution">
    <text evidence="4">The sequence shown here is derived from an EMBL/GenBank/DDBJ whole genome shotgun (WGS) entry which is preliminary data.</text>
</comment>
<protein>
    <submittedName>
        <fullName evidence="4">Uncharacterized protein</fullName>
    </submittedName>
</protein>
<sequence length="620" mass="68690">MNNMASGELSAVEVTVVSNLAQRAHQGEVKVVADPTQPVDTLISAFCTEKNIRQKYKYVIRTSRGEVLSNTMTIAGAYIQDQDVVTLGTKDQFNEKTYGCSNWHILAALCIFIGVVGLAAIIVIRQLEVQKPFDYGIVLDAGSSHTNLFIYKWEGSQNNGTAVVNQIYKCNIQKAISSFTTNITQAGDSLRPCLEKATRQIPTSKHSSTPIYLGATAGMRLLKESNSTISDGILSSVRQTIQSYPFKVSNSLSQVRIITGAEEGVFGWITVNFLFGSFGNFKPSVWLDLQPSQNAEETLGALDMGGASTQITFLHNHDASIPVEYAKKVRLYGHDYNLYSYSFLCYGIKEAVRRYRVNLLKAANFTDVIPDPCSHSGYKINISQSELFNSPCASNAIGGLIPVESRDKMFEFQGTGDSDQCAYLVNELINTTSCTFNHCSFNGKYLSPLFGNYKAFSGFYFSTFDLNLTYPFSLAKFRNVTTTFCKKSWPEVQKIPTPASFDLPVFCFNAHYVDTILTDGYNFTGSDWDRLVFANQVRGSDLGWSLGFMINATNAIPVDAPVERISLVVFILLTVLFALFLLCAVGFCCYAHSERKAMTKSKYRRIPNETSSPSHYGSLD</sequence>
<dbReference type="EMBL" id="CAIIXF020000005">
    <property type="protein sequence ID" value="CAH1783850.1"/>
    <property type="molecule type" value="Genomic_DNA"/>
</dbReference>
<accession>A0A8J1XGY6</accession>
<dbReference type="GO" id="GO:0009134">
    <property type="term" value="P:nucleoside diphosphate catabolic process"/>
    <property type="evidence" value="ECO:0007669"/>
    <property type="project" value="TreeGrafter"/>
</dbReference>
<name>A0A8J1XGY6_OWEFU</name>
<dbReference type="GO" id="GO:0005886">
    <property type="term" value="C:plasma membrane"/>
    <property type="evidence" value="ECO:0007669"/>
    <property type="project" value="TreeGrafter"/>
</dbReference>
<dbReference type="Proteomes" id="UP000749559">
    <property type="component" value="Unassembled WGS sequence"/>
</dbReference>
<reference evidence="4" key="1">
    <citation type="submission" date="2022-03" db="EMBL/GenBank/DDBJ databases">
        <authorList>
            <person name="Martin C."/>
        </authorList>
    </citation>
    <scope>NUCLEOTIDE SEQUENCE</scope>
</reference>
<dbReference type="Pfam" id="PF01150">
    <property type="entry name" value="GDA1_CD39"/>
    <property type="match status" value="1"/>
</dbReference>
<organism evidence="4 5">
    <name type="scientific">Owenia fusiformis</name>
    <name type="common">Polychaete worm</name>
    <dbReference type="NCBI Taxonomy" id="6347"/>
    <lineage>
        <taxon>Eukaryota</taxon>
        <taxon>Metazoa</taxon>
        <taxon>Spiralia</taxon>
        <taxon>Lophotrochozoa</taxon>
        <taxon>Annelida</taxon>
        <taxon>Polychaeta</taxon>
        <taxon>Sedentaria</taxon>
        <taxon>Canalipalpata</taxon>
        <taxon>Sabellida</taxon>
        <taxon>Oweniida</taxon>
        <taxon>Oweniidae</taxon>
        <taxon>Owenia</taxon>
    </lineage>
</organism>
<proteinExistence type="inferred from homology"/>
<dbReference type="AlphaFoldDB" id="A0A8J1XGY6"/>
<comment type="similarity">
    <text evidence="1 3">Belongs to the GDA1/CD39 NTPase family.</text>
</comment>
<evidence type="ECO:0000313" key="5">
    <source>
        <dbReference type="Proteomes" id="UP000749559"/>
    </source>
</evidence>
<dbReference type="PANTHER" id="PTHR11782">
    <property type="entry name" value="ADENOSINE/GUANOSINE DIPHOSPHATASE"/>
    <property type="match status" value="1"/>
</dbReference>
<dbReference type="Gene3D" id="3.30.420.150">
    <property type="entry name" value="Exopolyphosphatase. Domain 2"/>
    <property type="match status" value="1"/>
</dbReference>